<dbReference type="Proteomes" id="UP000319342">
    <property type="component" value="Chromosome"/>
</dbReference>
<feature type="region of interest" description="Disordered" evidence="1">
    <location>
        <begin position="192"/>
        <end position="222"/>
    </location>
</feature>
<gene>
    <name evidence="2" type="ORF">Pla163_21570</name>
</gene>
<evidence type="ECO:0000256" key="1">
    <source>
        <dbReference type="SAM" id="MobiDB-lite"/>
    </source>
</evidence>
<proteinExistence type="predicted"/>
<evidence type="ECO:0000313" key="3">
    <source>
        <dbReference type="Proteomes" id="UP000319342"/>
    </source>
</evidence>
<dbReference type="AlphaFoldDB" id="A0A518D0N0"/>
<reference evidence="2 3" key="1">
    <citation type="submission" date="2019-02" db="EMBL/GenBank/DDBJ databases">
        <title>Deep-cultivation of Planctomycetes and their phenomic and genomic characterization uncovers novel biology.</title>
        <authorList>
            <person name="Wiegand S."/>
            <person name="Jogler M."/>
            <person name="Boedeker C."/>
            <person name="Pinto D."/>
            <person name="Vollmers J."/>
            <person name="Rivas-Marin E."/>
            <person name="Kohn T."/>
            <person name="Peeters S.H."/>
            <person name="Heuer A."/>
            <person name="Rast P."/>
            <person name="Oberbeckmann S."/>
            <person name="Bunk B."/>
            <person name="Jeske O."/>
            <person name="Meyerdierks A."/>
            <person name="Storesund J.E."/>
            <person name="Kallscheuer N."/>
            <person name="Luecker S."/>
            <person name="Lage O.M."/>
            <person name="Pohl T."/>
            <person name="Merkel B.J."/>
            <person name="Hornburger P."/>
            <person name="Mueller R.-W."/>
            <person name="Bruemmer F."/>
            <person name="Labrenz M."/>
            <person name="Spormann A.M."/>
            <person name="Op den Camp H."/>
            <person name="Overmann J."/>
            <person name="Amann R."/>
            <person name="Jetten M.S.M."/>
            <person name="Mascher T."/>
            <person name="Medema M.H."/>
            <person name="Devos D.P."/>
            <person name="Kaster A.-K."/>
            <person name="Ovreas L."/>
            <person name="Rohde M."/>
            <person name="Galperin M.Y."/>
            <person name="Jogler C."/>
        </authorList>
    </citation>
    <scope>NUCLEOTIDE SEQUENCE [LARGE SCALE GENOMIC DNA]</scope>
    <source>
        <strain evidence="2 3">Pla163</strain>
    </source>
</reference>
<evidence type="ECO:0000313" key="2">
    <source>
        <dbReference type="EMBL" id="QDU85033.1"/>
    </source>
</evidence>
<protein>
    <submittedName>
        <fullName evidence="2">Uncharacterized protein</fullName>
    </submittedName>
</protein>
<keyword evidence="3" id="KW-1185">Reference proteome</keyword>
<dbReference type="EMBL" id="CP036290">
    <property type="protein sequence ID" value="QDU85033.1"/>
    <property type="molecule type" value="Genomic_DNA"/>
</dbReference>
<organism evidence="2 3">
    <name type="scientific">Rohdeia mirabilis</name>
    <dbReference type="NCBI Taxonomy" id="2528008"/>
    <lineage>
        <taxon>Bacteria</taxon>
        <taxon>Pseudomonadati</taxon>
        <taxon>Planctomycetota</taxon>
        <taxon>Planctomycetia</taxon>
        <taxon>Planctomycetia incertae sedis</taxon>
        <taxon>Rohdeia</taxon>
    </lineage>
</organism>
<name>A0A518D0N0_9BACT</name>
<accession>A0A518D0N0</accession>
<dbReference type="RefSeq" id="WP_145187632.1">
    <property type="nucleotide sequence ID" value="NZ_CP036290.1"/>
</dbReference>
<sequence length="222" mass="22567">MNLEKKHLVAFVALGAVAMVWVPRLTGWDPMGLYATASPVADGVAANGSAEWPGVGAEGPNFDSALTGALGEGALAGSGVAATRPNSPVGELGTVLAFLENRDRLAAQNGETRGAAAIATNTASKTTTADSPSTLDAFLAYHPLSAIAVGSKRSCALFGRTSVRPGDELLDGRIVVHAIERDGVVLDTDEGRVKVPLPTPGQLRASSRPEGRSTPDATNGGA</sequence>